<feature type="transmembrane region" description="Helical" evidence="5">
    <location>
        <begin position="74"/>
        <end position="93"/>
    </location>
</feature>
<keyword evidence="3 5" id="KW-1133">Transmembrane helix</keyword>
<dbReference type="PROSITE" id="PS50850">
    <property type="entry name" value="MFS"/>
    <property type="match status" value="1"/>
</dbReference>
<proteinExistence type="predicted"/>
<dbReference type="GO" id="GO:0005886">
    <property type="term" value="C:plasma membrane"/>
    <property type="evidence" value="ECO:0007669"/>
    <property type="project" value="UniProtKB-SubCell"/>
</dbReference>
<dbReference type="AlphaFoldDB" id="A0A7G6Y8P4"/>
<feature type="transmembrane region" description="Helical" evidence="5">
    <location>
        <begin position="198"/>
        <end position="220"/>
    </location>
</feature>
<dbReference type="InterPro" id="IPR011701">
    <property type="entry name" value="MFS"/>
</dbReference>
<dbReference type="Proteomes" id="UP000515511">
    <property type="component" value="Chromosome"/>
</dbReference>
<evidence type="ECO:0000259" key="6">
    <source>
        <dbReference type="PROSITE" id="PS50850"/>
    </source>
</evidence>
<dbReference type="KEGG" id="lse:F1C12_06775"/>
<feature type="domain" description="Major facilitator superfamily (MFS) profile" evidence="6">
    <location>
        <begin position="38"/>
        <end position="442"/>
    </location>
</feature>
<feature type="transmembrane region" description="Helical" evidence="5">
    <location>
        <begin position="264"/>
        <end position="287"/>
    </location>
</feature>
<accession>A0A7G6Y8P4</accession>
<name>A0A7G6Y8P4_9MICO</name>
<dbReference type="Gene3D" id="1.20.1250.20">
    <property type="entry name" value="MFS general substrate transporter like domains"/>
    <property type="match status" value="2"/>
</dbReference>
<reference evidence="8" key="1">
    <citation type="submission" date="2019-09" db="EMBL/GenBank/DDBJ databases">
        <title>Antimicrobial potential of Antarctic Bacteria.</title>
        <authorList>
            <person name="Benaud N."/>
            <person name="Edwards R.J."/>
            <person name="Ferrari B.C."/>
        </authorList>
    </citation>
    <scope>NUCLEOTIDE SEQUENCE [LARGE SCALE GENOMIC DNA]</scope>
    <source>
        <strain evidence="8">INR9</strain>
    </source>
</reference>
<evidence type="ECO:0000256" key="4">
    <source>
        <dbReference type="ARBA" id="ARBA00023136"/>
    </source>
</evidence>
<dbReference type="SUPFAM" id="SSF103473">
    <property type="entry name" value="MFS general substrate transporter"/>
    <property type="match status" value="1"/>
</dbReference>
<evidence type="ECO:0000313" key="8">
    <source>
        <dbReference type="Proteomes" id="UP000515511"/>
    </source>
</evidence>
<comment type="subcellular location">
    <subcellularLocation>
        <location evidence="1">Cell membrane</location>
        <topology evidence="1">Multi-pass membrane protein</topology>
    </subcellularLocation>
</comment>
<keyword evidence="4 5" id="KW-0472">Membrane</keyword>
<keyword evidence="2 5" id="KW-0812">Transmembrane</keyword>
<evidence type="ECO:0000313" key="7">
    <source>
        <dbReference type="EMBL" id="QNE34859.1"/>
    </source>
</evidence>
<organism evidence="7 8">
    <name type="scientific">Leifsonia shinshuensis</name>
    <dbReference type="NCBI Taxonomy" id="150026"/>
    <lineage>
        <taxon>Bacteria</taxon>
        <taxon>Bacillati</taxon>
        <taxon>Actinomycetota</taxon>
        <taxon>Actinomycetes</taxon>
        <taxon>Micrococcales</taxon>
        <taxon>Microbacteriaceae</taxon>
        <taxon>Leifsonia</taxon>
    </lineage>
</organism>
<dbReference type="GO" id="GO:0022857">
    <property type="term" value="F:transmembrane transporter activity"/>
    <property type="evidence" value="ECO:0007669"/>
    <property type="project" value="InterPro"/>
</dbReference>
<feature type="transmembrane region" description="Helical" evidence="5">
    <location>
        <begin position="327"/>
        <end position="347"/>
    </location>
</feature>
<sequence>MLRRPPASYAEAHGAVVTSADQVLAADEELRRRVQRRTLAVVVASQVLGGAGLAAGVTVGALLAQQLVGADSLAGLPAALFTLGSAAAAFLVGRVSQRRGRRVGLGLGFCAGGLGALGVVGAAAVGSVPLLFVALLVYGAGTATNLQARYAGSDLAAPSARGTAVSVALVSTTLGAVAGPNLVAPMGSLAVALGIPALAGPFLLAAVAYLAAGLVLSLLLRPDPLLLARRLAADAEAAAKPDAANPGTAKEAPATEPAPIGRGAIVGAAVMILTQIAMVAIMTMTPVEMRAHHHDLSEVGVVIGIHIAAMYLPSPLTGLLVDRVGRIPMAVAAAVTLLAAGIVGAVAPADSLGLLVLALALLGLGWNFGLISGTALVVDATTPANRARTQGTIDVLIALAGAGGGAMSGVVMASAGYALLSIAGGLLSALLVPVVFWAMRPRAAAQA</sequence>
<protein>
    <submittedName>
        <fullName evidence="7">MFS transporter</fullName>
    </submittedName>
</protein>
<feature type="transmembrane region" description="Helical" evidence="5">
    <location>
        <begin position="391"/>
        <end position="411"/>
    </location>
</feature>
<dbReference type="InterPro" id="IPR020846">
    <property type="entry name" value="MFS_dom"/>
</dbReference>
<feature type="transmembrane region" description="Helical" evidence="5">
    <location>
        <begin position="353"/>
        <end position="379"/>
    </location>
</feature>
<dbReference type="PANTHER" id="PTHR23534:SF1">
    <property type="entry name" value="MAJOR FACILITATOR SUPERFAMILY PROTEIN"/>
    <property type="match status" value="1"/>
</dbReference>
<feature type="transmembrane region" description="Helical" evidence="5">
    <location>
        <begin position="417"/>
        <end position="439"/>
    </location>
</feature>
<dbReference type="EMBL" id="CP043641">
    <property type="protein sequence ID" value="QNE34859.1"/>
    <property type="molecule type" value="Genomic_DNA"/>
</dbReference>
<evidence type="ECO:0000256" key="2">
    <source>
        <dbReference type="ARBA" id="ARBA00022692"/>
    </source>
</evidence>
<feature type="transmembrane region" description="Helical" evidence="5">
    <location>
        <begin position="299"/>
        <end position="320"/>
    </location>
</feature>
<dbReference type="PANTHER" id="PTHR23534">
    <property type="entry name" value="MFS PERMEASE"/>
    <property type="match status" value="1"/>
</dbReference>
<evidence type="ECO:0000256" key="3">
    <source>
        <dbReference type="ARBA" id="ARBA00022989"/>
    </source>
</evidence>
<evidence type="ECO:0000256" key="5">
    <source>
        <dbReference type="SAM" id="Phobius"/>
    </source>
</evidence>
<dbReference type="Pfam" id="PF07690">
    <property type="entry name" value="MFS_1"/>
    <property type="match status" value="2"/>
</dbReference>
<feature type="transmembrane region" description="Helical" evidence="5">
    <location>
        <begin position="130"/>
        <end position="148"/>
    </location>
</feature>
<dbReference type="InterPro" id="IPR036259">
    <property type="entry name" value="MFS_trans_sf"/>
</dbReference>
<gene>
    <name evidence="7" type="ORF">F1C12_06775</name>
</gene>
<feature type="transmembrane region" description="Helical" evidence="5">
    <location>
        <begin position="160"/>
        <end position="178"/>
    </location>
</feature>
<feature type="transmembrane region" description="Helical" evidence="5">
    <location>
        <begin position="105"/>
        <end position="124"/>
    </location>
</feature>
<evidence type="ECO:0000256" key="1">
    <source>
        <dbReference type="ARBA" id="ARBA00004651"/>
    </source>
</evidence>
<feature type="transmembrane region" description="Helical" evidence="5">
    <location>
        <begin position="39"/>
        <end position="62"/>
    </location>
</feature>